<comment type="caution">
    <text evidence="1">The sequence shown here is derived from an EMBL/GenBank/DDBJ whole genome shotgun (WGS) entry which is preliminary data.</text>
</comment>
<dbReference type="PIRSF" id="PIRSF014677">
    <property type="entry name" value="UCP014677"/>
    <property type="match status" value="1"/>
</dbReference>
<sequence length="489" mass="56788">MNEEIDVEKKLVEILQQSLSAPFLFIGSGFSRRYIELPDWSGLLEHFCKYVNKPFQQYLSSSNGNYPEATSLLAKDFSETWWEEHNTCKEIFSTSEWRSHVDTPLKYEISKYLKEFQVKDIIQNNKELEVLKNKEVVIDGIITTNWDLLLETLFPKLKVYIGQSDLFFKAPQSIGEIYKIHGCCSNYNSLIVTQDDYSNFNKKNAYLAAKLLSIFLEHPVIFIGYSISDLNIQELLEQIINMIEVENHDYKERLSKNLIFITRAKDNYDNIQTVAKKINDRDLNFTNIETNDFSKIYKALQHIERKIPIDYLRVIKEGIYNIVKDPSNSNKKLAVIDFEEAIKDSSKIEFVVGIGVTNSIGLKGFSINDIIKDIIFNNIHAKSYDLLMVTIPELAKRNRVYLPMQKYIASNQGKKIPSSLNEINKLNTNEYIKKISSSIKKNYKKTWNLDSIIHLSENSCKIDKKLNYLAIYLSKNKTEENCDNIISYI</sequence>
<dbReference type="PATRIC" id="fig|1088868.3.peg.743"/>
<reference evidence="1 2" key="1">
    <citation type="submission" date="2011-10" db="EMBL/GenBank/DDBJ databases">
        <title>Genome Sequence of Commensalibacter intestini A911, isolated from Drosophila gut.</title>
        <authorList>
            <person name="Lee W.-J."/>
            <person name="Kim E.-K."/>
        </authorList>
    </citation>
    <scope>NUCLEOTIDE SEQUENCE [LARGE SCALE GENOMIC DNA]</scope>
    <source>
        <strain evidence="1 2">A911</strain>
    </source>
</reference>
<name>G6EZ71_9PROT</name>
<proteinExistence type="predicted"/>
<organism evidence="1 2">
    <name type="scientific">Commensalibacter intestini A911</name>
    <dbReference type="NCBI Taxonomy" id="1088868"/>
    <lineage>
        <taxon>Bacteria</taxon>
        <taxon>Pseudomonadati</taxon>
        <taxon>Pseudomonadota</taxon>
        <taxon>Alphaproteobacteria</taxon>
        <taxon>Acetobacterales</taxon>
        <taxon>Acetobacteraceae</taxon>
    </lineage>
</organism>
<protein>
    <submittedName>
        <fullName evidence="1">Uncharacterized protein</fullName>
    </submittedName>
</protein>
<dbReference type="RefSeq" id="WP_008853731.1">
    <property type="nucleotide sequence ID" value="NZ_AGFR01000003.1"/>
</dbReference>
<dbReference type="InterPro" id="IPR011202">
    <property type="entry name" value="UCP014677"/>
</dbReference>
<accession>G6EZ71</accession>
<evidence type="ECO:0000313" key="1">
    <source>
        <dbReference type="EMBL" id="EHD14809.1"/>
    </source>
</evidence>
<dbReference type="Pfam" id="PF13289">
    <property type="entry name" value="SIR2_2"/>
    <property type="match status" value="1"/>
</dbReference>
<dbReference type="eggNOG" id="COG4088">
    <property type="taxonomic scope" value="Bacteria"/>
</dbReference>
<gene>
    <name evidence="1" type="ORF">CIN_07410</name>
</gene>
<dbReference type="Proteomes" id="UP000005939">
    <property type="component" value="Unassembled WGS sequence"/>
</dbReference>
<dbReference type="AlphaFoldDB" id="G6EZ71"/>
<dbReference type="EMBL" id="AGFR01000003">
    <property type="protein sequence ID" value="EHD14809.1"/>
    <property type="molecule type" value="Genomic_DNA"/>
</dbReference>
<evidence type="ECO:0000313" key="2">
    <source>
        <dbReference type="Proteomes" id="UP000005939"/>
    </source>
</evidence>